<comment type="caution">
    <text evidence="3">The sequence shown here is derived from an EMBL/GenBank/DDBJ whole genome shotgun (WGS) entry which is preliminary data.</text>
</comment>
<gene>
    <name evidence="4" type="ORF">PBS001_LOCUS6108</name>
    <name evidence="3" type="ORF">PBS003_LOCUS4217</name>
</gene>
<evidence type="ECO:0000313" key="4">
    <source>
        <dbReference type="EMBL" id="CAH0519585.1"/>
    </source>
</evidence>
<dbReference type="InterPro" id="IPR014044">
    <property type="entry name" value="CAP_dom"/>
</dbReference>
<name>A0AAU9KX22_9STRA</name>
<dbReference type="PANTHER" id="PTHR31157">
    <property type="entry name" value="SCP DOMAIN-CONTAINING PROTEIN"/>
    <property type="match status" value="1"/>
</dbReference>
<proteinExistence type="predicted"/>
<reference evidence="3 5" key="1">
    <citation type="submission" date="2021-11" db="EMBL/GenBank/DDBJ databases">
        <authorList>
            <person name="Islam A."/>
            <person name="Islam S."/>
            <person name="Flora M.S."/>
            <person name="Rahman M."/>
            <person name="Ziaur R.M."/>
            <person name="Epstein J.H."/>
            <person name="Hassan M."/>
            <person name="Klassen M."/>
            <person name="Woodard K."/>
            <person name="Webb A."/>
            <person name="Webby R.J."/>
            <person name="El Zowalaty M.E."/>
        </authorList>
    </citation>
    <scope>NUCLEOTIDE SEQUENCE</scope>
    <source>
        <strain evidence="4">Pbs1</strain>
        <strain evidence="3">Pbs3</strain>
    </source>
</reference>
<evidence type="ECO:0000313" key="6">
    <source>
        <dbReference type="Proteomes" id="UP001160483"/>
    </source>
</evidence>
<feature type="domain" description="SCP" evidence="2">
    <location>
        <begin position="54"/>
        <end position="170"/>
    </location>
</feature>
<accession>A0AAU9KX22</accession>
<dbReference type="Proteomes" id="UP001158986">
    <property type="component" value="Unassembled WGS sequence"/>
</dbReference>
<sequence>MSLLELLKATFVFVAVTSALDRLSVSAESDNNATTSTMRFNQTSATLDYHVVMLDAVNKERIAHGLPSLCRNIKLRNAALLHAKDMATNDFVNHTGSNGSSIIMRAEAQGYEWNSLAENIAAGQASVGSVMRSWMNSPPHLANVLSTAITMFEVGYYFVANSTYKHYWTQFFGSSSIEKCSSV</sequence>
<dbReference type="EMBL" id="CAKKTJ010000168">
    <property type="protein sequence ID" value="CAH0477468.1"/>
    <property type="molecule type" value="Genomic_DNA"/>
</dbReference>
<dbReference type="Proteomes" id="UP001160483">
    <property type="component" value="Unassembled WGS sequence"/>
</dbReference>
<feature type="signal peptide" evidence="1">
    <location>
        <begin position="1"/>
        <end position="19"/>
    </location>
</feature>
<dbReference type="SUPFAM" id="SSF55797">
    <property type="entry name" value="PR-1-like"/>
    <property type="match status" value="1"/>
</dbReference>
<protein>
    <recommendedName>
        <fullName evidence="2">SCP domain-containing protein</fullName>
    </recommendedName>
</protein>
<keyword evidence="5" id="KW-1185">Reference proteome</keyword>
<keyword evidence="1" id="KW-0732">Signal</keyword>
<evidence type="ECO:0000259" key="2">
    <source>
        <dbReference type="Pfam" id="PF00188"/>
    </source>
</evidence>
<feature type="chain" id="PRO_5043358838" description="SCP domain-containing protein" evidence="1">
    <location>
        <begin position="20"/>
        <end position="183"/>
    </location>
</feature>
<dbReference type="PANTHER" id="PTHR31157:SF1">
    <property type="entry name" value="SCP DOMAIN-CONTAINING PROTEIN"/>
    <property type="match status" value="1"/>
</dbReference>
<dbReference type="InterPro" id="IPR035940">
    <property type="entry name" value="CAP_sf"/>
</dbReference>
<evidence type="ECO:0000256" key="1">
    <source>
        <dbReference type="SAM" id="SignalP"/>
    </source>
</evidence>
<evidence type="ECO:0000313" key="3">
    <source>
        <dbReference type="EMBL" id="CAH0477468.1"/>
    </source>
</evidence>
<dbReference type="Pfam" id="PF00188">
    <property type="entry name" value="CAP"/>
    <property type="match status" value="1"/>
</dbReference>
<dbReference type="EMBL" id="CAKLCB010000304">
    <property type="protein sequence ID" value="CAH0519585.1"/>
    <property type="molecule type" value="Genomic_DNA"/>
</dbReference>
<dbReference type="Gene3D" id="3.40.33.10">
    <property type="entry name" value="CAP"/>
    <property type="match status" value="1"/>
</dbReference>
<organism evidence="3 6">
    <name type="scientific">Peronospora belbahrii</name>
    <dbReference type="NCBI Taxonomy" id="622444"/>
    <lineage>
        <taxon>Eukaryota</taxon>
        <taxon>Sar</taxon>
        <taxon>Stramenopiles</taxon>
        <taxon>Oomycota</taxon>
        <taxon>Peronosporomycetes</taxon>
        <taxon>Peronosporales</taxon>
        <taxon>Peronosporaceae</taxon>
        <taxon>Peronospora</taxon>
    </lineage>
</organism>
<dbReference type="AlphaFoldDB" id="A0AAU9KX22"/>
<evidence type="ECO:0000313" key="5">
    <source>
        <dbReference type="Proteomes" id="UP001158986"/>
    </source>
</evidence>
<dbReference type="CDD" id="cd05379">
    <property type="entry name" value="CAP_bacterial"/>
    <property type="match status" value="1"/>
</dbReference>